<keyword evidence="2" id="KW-0812">Transmembrane</keyword>
<name>A0A5J4KCT0_9CHLR</name>
<evidence type="ECO:0008006" key="5">
    <source>
        <dbReference type="Google" id="ProtNLM"/>
    </source>
</evidence>
<evidence type="ECO:0000256" key="2">
    <source>
        <dbReference type="SAM" id="Phobius"/>
    </source>
</evidence>
<feature type="compositionally biased region" description="Basic and acidic residues" evidence="1">
    <location>
        <begin position="1"/>
        <end position="13"/>
    </location>
</feature>
<proteinExistence type="predicted"/>
<dbReference type="PANTHER" id="PTHR36842">
    <property type="entry name" value="PROTEIN TOLB HOMOLOG"/>
    <property type="match status" value="1"/>
</dbReference>
<keyword evidence="4" id="KW-1185">Reference proteome</keyword>
<evidence type="ECO:0000313" key="3">
    <source>
        <dbReference type="EMBL" id="GER86608.1"/>
    </source>
</evidence>
<protein>
    <recommendedName>
        <fullName evidence="5">Anaphase-promoting complex subunit 4 WD40 domain-containing protein</fullName>
    </recommendedName>
</protein>
<comment type="caution">
    <text evidence="3">The sequence shown here is derived from an EMBL/GenBank/DDBJ whole genome shotgun (WGS) entry which is preliminary data.</text>
</comment>
<dbReference type="Proteomes" id="UP000326912">
    <property type="component" value="Unassembled WGS sequence"/>
</dbReference>
<reference evidence="3 4" key="1">
    <citation type="submission" date="2019-10" db="EMBL/GenBank/DDBJ databases">
        <title>Dictyobacter vulcani sp. nov., within the class Ktedonobacteria, isolated from soil of volcanic Mt. Zao.</title>
        <authorList>
            <person name="Zheng Y."/>
            <person name="Wang C.M."/>
            <person name="Sakai Y."/>
            <person name="Abe K."/>
            <person name="Yokota A."/>
            <person name="Yabe S."/>
        </authorList>
    </citation>
    <scope>NUCLEOTIDE SEQUENCE [LARGE SCALE GENOMIC DNA]</scope>
    <source>
        <strain evidence="3 4">W12</strain>
    </source>
</reference>
<organism evidence="3 4">
    <name type="scientific">Dictyobacter vulcani</name>
    <dbReference type="NCBI Taxonomy" id="2607529"/>
    <lineage>
        <taxon>Bacteria</taxon>
        <taxon>Bacillati</taxon>
        <taxon>Chloroflexota</taxon>
        <taxon>Ktedonobacteria</taxon>
        <taxon>Ktedonobacterales</taxon>
        <taxon>Dictyobacteraceae</taxon>
        <taxon>Dictyobacter</taxon>
    </lineage>
</organism>
<keyword evidence="2" id="KW-0472">Membrane</keyword>
<dbReference type="PANTHER" id="PTHR36842:SF1">
    <property type="entry name" value="PROTEIN TOLB"/>
    <property type="match status" value="1"/>
</dbReference>
<dbReference type="AlphaFoldDB" id="A0A5J4KCT0"/>
<dbReference type="RefSeq" id="WP_151754711.1">
    <property type="nucleotide sequence ID" value="NZ_BKZW01000001.1"/>
</dbReference>
<keyword evidence="2" id="KW-1133">Transmembrane helix</keyword>
<gene>
    <name evidence="3" type="ORF">KDW_07700</name>
</gene>
<feature type="compositionally biased region" description="Polar residues" evidence="1">
    <location>
        <begin position="14"/>
        <end position="26"/>
    </location>
</feature>
<evidence type="ECO:0000313" key="4">
    <source>
        <dbReference type="Proteomes" id="UP000326912"/>
    </source>
</evidence>
<accession>A0A5J4KCT0</accession>
<feature type="transmembrane region" description="Helical" evidence="2">
    <location>
        <begin position="68"/>
        <end position="90"/>
    </location>
</feature>
<sequence length="420" mass="46617">MNQRGRDDHEHSSNKAQHSSGVTTNHTMESNIAHFLRGEAEKIHFTPALRARILQEIPSPRSQQRTRLTYIVLASATAFILVLSGLTYLWRQPEIQTTGIYYVQHKEITVAPQLANGGQLLSLDPTEQRIVYQPANQAGVLYMADLINPVQSNALAMRYARDMAWAPDGSALVATVLPPMTAQPLLALVPNGQYMHLLGQNTALAADWSPTHSDQIMFARQQKGQTQLWSTNTSGAVVTLQLTMHESLLIHHMNWSPNGQYLALIASQNKTVTRATLDQPGRVIYIMDIQTHKLNQLMAPGNFQVGNVSWSPDGHALTFEQINPNQKTILQTVTINKPGEISSITPKQHLDGWTWSPDGHALVYSDGGRLSAYVFHGSPIIFPQTQARYVSPFWLKNGQILCMNVTGDKGVLTLLTPQKK</sequence>
<dbReference type="SUPFAM" id="SSF82171">
    <property type="entry name" value="DPP6 N-terminal domain-like"/>
    <property type="match status" value="1"/>
</dbReference>
<dbReference type="EMBL" id="BKZW01000001">
    <property type="protein sequence ID" value="GER86608.1"/>
    <property type="molecule type" value="Genomic_DNA"/>
</dbReference>
<dbReference type="InterPro" id="IPR011042">
    <property type="entry name" value="6-blade_b-propeller_TolB-like"/>
</dbReference>
<dbReference type="Gene3D" id="2.120.10.30">
    <property type="entry name" value="TolB, C-terminal domain"/>
    <property type="match status" value="1"/>
</dbReference>
<feature type="region of interest" description="Disordered" evidence="1">
    <location>
        <begin position="1"/>
        <end position="26"/>
    </location>
</feature>
<evidence type="ECO:0000256" key="1">
    <source>
        <dbReference type="SAM" id="MobiDB-lite"/>
    </source>
</evidence>